<reference evidence="1" key="2">
    <citation type="submission" date="2015-06" db="UniProtKB">
        <authorList>
            <consortium name="EnsemblPlants"/>
        </authorList>
    </citation>
    <scope>IDENTIFICATION</scope>
</reference>
<dbReference type="AlphaFoldDB" id="A0A0E0P5W5"/>
<proteinExistence type="predicted"/>
<accession>A0A0E0P5W5</accession>
<dbReference type="Gramene" id="ORUFI04G04760.1">
    <property type="protein sequence ID" value="ORUFI04G04760.1"/>
    <property type="gene ID" value="ORUFI04G04760"/>
</dbReference>
<dbReference type="HOGENOM" id="CLU_1498652_0_0_1"/>
<keyword evidence="2" id="KW-1185">Reference proteome</keyword>
<evidence type="ECO:0000313" key="2">
    <source>
        <dbReference type="Proteomes" id="UP000008022"/>
    </source>
</evidence>
<organism evidence="1 2">
    <name type="scientific">Oryza rufipogon</name>
    <name type="common">Brownbeard rice</name>
    <name type="synonym">Asian wild rice</name>
    <dbReference type="NCBI Taxonomy" id="4529"/>
    <lineage>
        <taxon>Eukaryota</taxon>
        <taxon>Viridiplantae</taxon>
        <taxon>Streptophyta</taxon>
        <taxon>Embryophyta</taxon>
        <taxon>Tracheophyta</taxon>
        <taxon>Spermatophyta</taxon>
        <taxon>Magnoliopsida</taxon>
        <taxon>Liliopsida</taxon>
        <taxon>Poales</taxon>
        <taxon>Poaceae</taxon>
        <taxon>BOP clade</taxon>
        <taxon>Oryzoideae</taxon>
        <taxon>Oryzeae</taxon>
        <taxon>Oryzinae</taxon>
        <taxon>Oryza</taxon>
    </lineage>
</organism>
<sequence length="180" mass="20361">MAYDCMPVASLRPGHPSSTIFCDRSCDDNTNTGDELDQPKADEDGDCLSALPDCLLEDFTTNLLIAHNAPYCLDRFQLHLPNYRDIVGQPDIYMPRHKRRWIISGFRCRPVVLEINHWRNRRHSPIVCGTLKSLAIHDCSGRDALAVTAPKLTSFRLWYSVIGLVVFLVDEMDSLVEASN</sequence>
<name>A0A0E0P5W5_ORYRU</name>
<reference evidence="2" key="1">
    <citation type="submission" date="2013-06" db="EMBL/GenBank/DDBJ databases">
        <authorList>
            <person name="Zhao Q."/>
        </authorList>
    </citation>
    <scope>NUCLEOTIDE SEQUENCE</scope>
    <source>
        <strain evidence="2">cv. W1943</strain>
    </source>
</reference>
<dbReference type="EnsemblPlants" id="ORUFI04G04760.1">
    <property type="protein sequence ID" value="ORUFI04G04760.1"/>
    <property type="gene ID" value="ORUFI04G04760"/>
</dbReference>
<dbReference type="Proteomes" id="UP000008022">
    <property type="component" value="Unassembled WGS sequence"/>
</dbReference>
<protein>
    <submittedName>
        <fullName evidence="1">Uncharacterized protein</fullName>
    </submittedName>
</protein>
<evidence type="ECO:0000313" key="1">
    <source>
        <dbReference type="EnsemblPlants" id="ORUFI04G04760.1"/>
    </source>
</evidence>